<dbReference type="RefSeq" id="WP_282904550.1">
    <property type="nucleotide sequence ID" value="NZ_CP124855.1"/>
</dbReference>
<proteinExistence type="predicted"/>
<evidence type="ECO:0000313" key="2">
    <source>
        <dbReference type="Proteomes" id="UP001241656"/>
    </source>
</evidence>
<accession>A0ABY8RB41</accession>
<evidence type="ECO:0008006" key="3">
    <source>
        <dbReference type="Google" id="ProtNLM"/>
    </source>
</evidence>
<reference evidence="1 2" key="1">
    <citation type="submission" date="2023-05" db="EMBL/GenBank/DDBJ databases">
        <title>Genomic insight into Chryseobacterium sp. wdc7 isolated forest soil (Gotjawal).</title>
        <authorList>
            <person name="Park S.-J."/>
        </authorList>
    </citation>
    <scope>NUCLEOTIDE SEQUENCE [LARGE SCALE GENOMIC DNA]</scope>
    <source>
        <strain evidence="2">wdc7</strain>
    </source>
</reference>
<sequence length="931" mass="105492">MGLLRTIFSFFFILGTTLAYSQSDGISIETDKAIVVANGEMRSLMVSIENKSETLQNLHLVTKTDDGVRVLNTGTLIKIEPKEKVFLPFKIFIEKRQPAGSSVITLNLQDSTKKTVASWETVLTVEPKRLLRISANDPQILIYRVGDSLKISSQVTNGGNQTEQAEIYATFPQYLGSETVMKKKVTLQPFTSQEVVFSKIIDRDLLKLEIFTVNVAGTNSNKEFFGNTMVTVQNALGNRRYIDPLQNNSYRGGSANHISWSTSNPFDKFSASHNVDVRTEVNLGNTKATVNLNGTYWPNLDTKMLFQNSWLKLEHKEFGVQLGNLNSSDLEITLNGRGAQFTYTPDAERKTMITAGAVEKSYNIFDPVRFNNLPRGYSAFAKTAYSMDEDKSLDGEVILDTDTFQKSFIIKGGYEYNNRINESYGIDLGYGHTRSVTDDNNAESSVSIGLNYRKTWDKYAFSSANYHSSGYYPGIKRGSTVSEQRVSRSFEKFSLYGAYSLNMYDPKNIEPLYQFNSLTQRHRAELGSNFTIAKRIGVNMISQFSTEKSDVFLGDYFSRLPVQFNSASLATTLNYSTADQKNRITFTYAQGISYYQDITEPQHIYSFQANLQHMNLMLSTNYQRGNFMLYEGNRNGDLSSDTEKLSALATYRLILLNNKLNLNLSTMANLDTQSGNSFSFNSNFDYRLFRATKIFGSYNYSIYSRNGFRTGNNYYQLGVTQDLPSIGDETVKYKNGSIKIFTFYDLNNNNIYDPETDQPARGVKVKINNTIFISGDDGNIRYRKVPYGEYKVKSVENDWYGDASKIDLQQKEIFLTLPLEKTSIMRGKVVYEKTSKTQYEVQEHLAGIPVLFRNTSGKIFTFYTNAVGEYTAYIPLGTYHVSLESQVLQKNVYVDKNIESAVAEQDVVKILENILLKVKEKKVEVKKFGIQ</sequence>
<name>A0ABY8RB41_9FLAO</name>
<protein>
    <recommendedName>
        <fullName evidence="3">Carboxypeptidase regulatory-like domain-containing protein</fullName>
    </recommendedName>
</protein>
<keyword evidence="2" id="KW-1185">Reference proteome</keyword>
<evidence type="ECO:0000313" key="1">
    <source>
        <dbReference type="EMBL" id="WHF51182.1"/>
    </source>
</evidence>
<dbReference type="Proteomes" id="UP001241656">
    <property type="component" value="Chromosome"/>
</dbReference>
<dbReference type="EMBL" id="CP124855">
    <property type="protein sequence ID" value="WHF51182.1"/>
    <property type="molecule type" value="Genomic_DNA"/>
</dbReference>
<gene>
    <name evidence="1" type="ORF">QGN23_12195</name>
</gene>
<organism evidence="1 2">
    <name type="scientific">Chryseobacterium gotjawalense</name>
    <dbReference type="NCBI Taxonomy" id="3042315"/>
    <lineage>
        <taxon>Bacteria</taxon>
        <taxon>Pseudomonadati</taxon>
        <taxon>Bacteroidota</taxon>
        <taxon>Flavobacteriia</taxon>
        <taxon>Flavobacteriales</taxon>
        <taxon>Weeksellaceae</taxon>
        <taxon>Chryseobacterium group</taxon>
        <taxon>Chryseobacterium</taxon>
    </lineage>
</organism>